<organism evidence="8 9">
    <name type="scientific">Vibrio ishigakensis</name>
    <dbReference type="NCBI Taxonomy" id="1481914"/>
    <lineage>
        <taxon>Bacteria</taxon>
        <taxon>Pseudomonadati</taxon>
        <taxon>Pseudomonadota</taxon>
        <taxon>Gammaproteobacteria</taxon>
        <taxon>Vibrionales</taxon>
        <taxon>Vibrionaceae</taxon>
        <taxon>Vibrio</taxon>
    </lineage>
</organism>
<feature type="transmembrane region" description="Helical" evidence="6">
    <location>
        <begin position="279"/>
        <end position="299"/>
    </location>
</feature>
<proteinExistence type="predicted"/>
<comment type="caution">
    <text evidence="8">The sequence shown here is derived from an EMBL/GenBank/DDBJ whole genome shotgun (WGS) entry which is preliminary data.</text>
</comment>
<dbReference type="PANTHER" id="PTHR35007:SF2">
    <property type="entry name" value="PILUS ASSEMBLE PROTEIN"/>
    <property type="match status" value="1"/>
</dbReference>
<comment type="subcellular location">
    <subcellularLocation>
        <location evidence="1">Cell membrane</location>
        <topology evidence="1">Multi-pass membrane protein</topology>
    </subcellularLocation>
</comment>
<dbReference type="GO" id="GO:0005886">
    <property type="term" value="C:plasma membrane"/>
    <property type="evidence" value="ECO:0007669"/>
    <property type="project" value="UniProtKB-SubCell"/>
</dbReference>
<reference evidence="8 9" key="2">
    <citation type="submission" date="2015-01" db="EMBL/GenBank/DDBJ databases">
        <authorList>
            <consortium name="NBRP consortium"/>
            <person name="Sawabe T."/>
            <person name="Meirelles P."/>
            <person name="Feng G."/>
            <person name="Sayaka M."/>
            <person name="Hattori M."/>
            <person name="Ohkuma M."/>
        </authorList>
    </citation>
    <scope>NUCLEOTIDE SEQUENCE [LARGE SCALE GENOMIC DNA]</scope>
    <source>
        <strain evidence="8 9">JCM19232</strain>
    </source>
</reference>
<feature type="transmembrane region" description="Helical" evidence="6">
    <location>
        <begin position="244"/>
        <end position="263"/>
    </location>
</feature>
<evidence type="ECO:0000256" key="2">
    <source>
        <dbReference type="ARBA" id="ARBA00022475"/>
    </source>
</evidence>
<feature type="transmembrane region" description="Helical" evidence="6">
    <location>
        <begin position="101"/>
        <end position="121"/>
    </location>
</feature>
<feature type="domain" description="Type II secretion system protein GspF" evidence="7">
    <location>
        <begin position="136"/>
        <end position="259"/>
    </location>
</feature>
<dbReference type="Gene3D" id="1.20.81.30">
    <property type="entry name" value="Type II secretion system (T2SS), domain F"/>
    <property type="match status" value="1"/>
</dbReference>
<gene>
    <name evidence="8" type="ORF">JCM19232_5787</name>
</gene>
<name>A0A0B8P5I1_9VIBR</name>
<protein>
    <submittedName>
        <fullName evidence="8">Flp pilus assembly protein tadB</fullName>
    </submittedName>
</protein>
<dbReference type="InterPro" id="IPR018076">
    <property type="entry name" value="T2SS_GspF_dom"/>
</dbReference>
<keyword evidence="2" id="KW-1003">Cell membrane</keyword>
<evidence type="ECO:0000259" key="7">
    <source>
        <dbReference type="Pfam" id="PF00482"/>
    </source>
</evidence>
<dbReference type="InterPro" id="IPR042094">
    <property type="entry name" value="T2SS_GspF_sf"/>
</dbReference>
<keyword evidence="5 6" id="KW-0472">Membrane</keyword>
<keyword evidence="4 6" id="KW-1133">Transmembrane helix</keyword>
<reference evidence="8 9" key="1">
    <citation type="submission" date="2015-01" db="EMBL/GenBank/DDBJ databases">
        <title>Vibrio sp. C5 JCM 19232 whole genome shotgun sequence.</title>
        <authorList>
            <person name="Sawabe T."/>
            <person name="Meirelles P."/>
            <person name="Feng G."/>
            <person name="Sayaka M."/>
            <person name="Hattori M."/>
            <person name="Ohkuma M."/>
        </authorList>
    </citation>
    <scope>NUCLEOTIDE SEQUENCE [LARGE SCALE GENOMIC DNA]</scope>
    <source>
        <strain evidence="8 9">JCM19232</strain>
    </source>
</reference>
<sequence>MALWLLVAIGVAVLGFLIAKRKPDPRFVFLEQESKGIATQEITAVNMKGLTQNNFLQELSNLINIIKASLGRLSELKILLFVLTINCFAYGINERWLNVSILYFNIGITLVSSFFAVRFIIEKRRKAFDNDFPDALNILMSAVTAGESINSAFAYVGRVADNDVGREFKDISDRMKLGESIETIFERSCKRFPYPPFLFFVITIRANMERGGQLKNVLGKLIRVLVEARNLEKKKMAMTSEARISAKIVGAIPFAFMLLLNWINPQDLNFVLFHPDGRWILYYLLFSEGTGMFIVWWLVKSIR</sequence>
<dbReference type="Pfam" id="PF00482">
    <property type="entry name" value="T2SSF"/>
    <property type="match status" value="1"/>
</dbReference>
<evidence type="ECO:0000256" key="1">
    <source>
        <dbReference type="ARBA" id="ARBA00004651"/>
    </source>
</evidence>
<evidence type="ECO:0000313" key="9">
    <source>
        <dbReference type="Proteomes" id="UP000031670"/>
    </source>
</evidence>
<dbReference type="Proteomes" id="UP000031670">
    <property type="component" value="Unassembled WGS sequence"/>
</dbReference>
<evidence type="ECO:0000256" key="4">
    <source>
        <dbReference type="ARBA" id="ARBA00022989"/>
    </source>
</evidence>
<evidence type="ECO:0000256" key="5">
    <source>
        <dbReference type="ARBA" id="ARBA00023136"/>
    </source>
</evidence>
<evidence type="ECO:0000256" key="3">
    <source>
        <dbReference type="ARBA" id="ARBA00022692"/>
    </source>
</evidence>
<evidence type="ECO:0000313" key="8">
    <source>
        <dbReference type="EMBL" id="GAM61486.1"/>
    </source>
</evidence>
<keyword evidence="3 6" id="KW-0812">Transmembrane</keyword>
<dbReference type="PANTHER" id="PTHR35007">
    <property type="entry name" value="INTEGRAL MEMBRANE PROTEIN-RELATED"/>
    <property type="match status" value="1"/>
</dbReference>
<dbReference type="EMBL" id="BBSA01000003">
    <property type="protein sequence ID" value="GAM61486.1"/>
    <property type="molecule type" value="Genomic_DNA"/>
</dbReference>
<accession>A0A0B8P5I1</accession>
<evidence type="ECO:0000256" key="6">
    <source>
        <dbReference type="SAM" id="Phobius"/>
    </source>
</evidence>
<dbReference type="AlphaFoldDB" id="A0A0B8P5I1"/>